<dbReference type="EMBL" id="JAUOPB010000010">
    <property type="protein sequence ID" value="MDO6423548.1"/>
    <property type="molecule type" value="Genomic_DNA"/>
</dbReference>
<sequence>MFNKTLATFGLLFSLVFISHNSHAEEQFELGDYTLYYTLFNSTFVPADIARAYQLKRSKYEWLLNVVVSKNGEHGGVPIKLSGNHKNLMAQQKMLQFNEIKETGTVYYLAPVRVNGEEILHFELSVLLPNETVPHTIKFTDKVISD</sequence>
<dbReference type="Pfam" id="PF14467">
    <property type="entry name" value="DUF4426"/>
    <property type="match status" value="1"/>
</dbReference>
<reference evidence="3" key="1">
    <citation type="submission" date="2023-07" db="EMBL/GenBank/DDBJ databases">
        <title>Genome content predicts the carbon catabolic preferences of heterotrophic bacteria.</title>
        <authorList>
            <person name="Gralka M."/>
        </authorList>
    </citation>
    <scope>NUCLEOTIDE SEQUENCE</scope>
    <source>
        <strain evidence="3">I3M17_2</strain>
    </source>
</reference>
<protein>
    <submittedName>
        <fullName evidence="3">DUF4426 domain-containing protein</fullName>
    </submittedName>
</protein>
<gene>
    <name evidence="3" type="ORF">Q4521_13790</name>
</gene>
<feature type="domain" description="DUF4426" evidence="2">
    <location>
        <begin position="29"/>
        <end position="143"/>
    </location>
</feature>
<evidence type="ECO:0000313" key="3">
    <source>
        <dbReference type="EMBL" id="MDO6423548.1"/>
    </source>
</evidence>
<dbReference type="Proteomes" id="UP001169760">
    <property type="component" value="Unassembled WGS sequence"/>
</dbReference>
<feature type="chain" id="PRO_5043577763" evidence="1">
    <location>
        <begin position="25"/>
        <end position="146"/>
    </location>
</feature>
<proteinExistence type="predicted"/>
<organism evidence="3 4">
    <name type="scientific">Saccharophagus degradans</name>
    <dbReference type="NCBI Taxonomy" id="86304"/>
    <lineage>
        <taxon>Bacteria</taxon>
        <taxon>Pseudomonadati</taxon>
        <taxon>Pseudomonadota</taxon>
        <taxon>Gammaproteobacteria</taxon>
        <taxon>Cellvibrionales</taxon>
        <taxon>Cellvibrionaceae</taxon>
        <taxon>Saccharophagus</taxon>
    </lineage>
</organism>
<name>A0AAW7X9U6_9GAMM</name>
<dbReference type="InterPro" id="IPR025218">
    <property type="entry name" value="DUF4426"/>
</dbReference>
<evidence type="ECO:0000313" key="4">
    <source>
        <dbReference type="Proteomes" id="UP001169760"/>
    </source>
</evidence>
<keyword evidence="1" id="KW-0732">Signal</keyword>
<evidence type="ECO:0000259" key="2">
    <source>
        <dbReference type="Pfam" id="PF14467"/>
    </source>
</evidence>
<evidence type="ECO:0000256" key="1">
    <source>
        <dbReference type="SAM" id="SignalP"/>
    </source>
</evidence>
<feature type="signal peptide" evidence="1">
    <location>
        <begin position="1"/>
        <end position="24"/>
    </location>
</feature>
<accession>A0AAW7X9U6</accession>
<comment type="caution">
    <text evidence="3">The sequence shown here is derived from an EMBL/GenBank/DDBJ whole genome shotgun (WGS) entry which is preliminary data.</text>
</comment>
<dbReference type="RefSeq" id="WP_216063513.1">
    <property type="nucleotide sequence ID" value="NZ_CP123764.1"/>
</dbReference>
<dbReference type="AlphaFoldDB" id="A0AAW7X9U6"/>